<dbReference type="InterPro" id="IPR040233">
    <property type="entry name" value="CCD97-like_C"/>
</dbReference>
<dbReference type="PANTHER" id="PTHR31840">
    <property type="entry name" value="COILED-COIL DOMAIN-CONTAINING PROTEIN 97"/>
    <property type="match status" value="1"/>
</dbReference>
<name>A0A0F4G989_9PEZI</name>
<evidence type="ECO:0000256" key="1">
    <source>
        <dbReference type="SAM" id="MobiDB-lite"/>
    </source>
</evidence>
<evidence type="ECO:0000259" key="2">
    <source>
        <dbReference type="Pfam" id="PF09747"/>
    </source>
</evidence>
<dbReference type="Pfam" id="PF09747">
    <property type="entry name" value="CCD97-like_C"/>
    <property type="match status" value="2"/>
</dbReference>
<dbReference type="EMBL" id="LAFY01004190">
    <property type="protein sequence ID" value="KJX93943.1"/>
    <property type="molecule type" value="Genomic_DNA"/>
</dbReference>
<keyword evidence="4" id="KW-1185">Reference proteome</keyword>
<dbReference type="AlphaFoldDB" id="A0A0F4G989"/>
<feature type="region of interest" description="Disordered" evidence="1">
    <location>
        <begin position="1"/>
        <end position="22"/>
    </location>
</feature>
<sequence length="198" mass="22554">MPHFPGGSPTQDGHISSSAISERTRIKNRRKRYLDLHPEYFESSDLELADPLLYDRLVRQFKSLEEREKEGREKGFTKVMENDMVRSEAKVAALQNPDPSSSIVYKRAANGNIVGVEQHAEDRATTKESGWDMWTDAMGRRFIAGDDPDFDYAVVDANEEYDDRNEEDRVELENYLEDEPAEFVGEGAPIGETGVLDY</sequence>
<protein>
    <submittedName>
        <fullName evidence="3">Coiled-coil domain-containing protein</fullName>
    </submittedName>
</protein>
<evidence type="ECO:0000313" key="3">
    <source>
        <dbReference type="EMBL" id="KJX93943.1"/>
    </source>
</evidence>
<organism evidence="3 4">
    <name type="scientific">Zymoseptoria brevis</name>
    <dbReference type="NCBI Taxonomy" id="1047168"/>
    <lineage>
        <taxon>Eukaryota</taxon>
        <taxon>Fungi</taxon>
        <taxon>Dikarya</taxon>
        <taxon>Ascomycota</taxon>
        <taxon>Pezizomycotina</taxon>
        <taxon>Dothideomycetes</taxon>
        <taxon>Dothideomycetidae</taxon>
        <taxon>Mycosphaerellales</taxon>
        <taxon>Mycosphaerellaceae</taxon>
        <taxon>Zymoseptoria</taxon>
    </lineage>
</organism>
<dbReference type="OrthoDB" id="333176at2759"/>
<evidence type="ECO:0000313" key="4">
    <source>
        <dbReference type="Proteomes" id="UP000033647"/>
    </source>
</evidence>
<proteinExistence type="predicted"/>
<feature type="domain" description="CCD97-like C-terminal" evidence="2">
    <location>
        <begin position="28"/>
        <end position="95"/>
    </location>
</feature>
<dbReference type="InterPro" id="IPR018613">
    <property type="entry name" value="Ccdc97-like"/>
</dbReference>
<dbReference type="PANTHER" id="PTHR31840:SF1">
    <property type="entry name" value="COILED-COIL DOMAIN-CONTAINING PROTEIN 97"/>
    <property type="match status" value="1"/>
</dbReference>
<feature type="domain" description="CCD97-like C-terminal" evidence="2">
    <location>
        <begin position="123"/>
        <end position="179"/>
    </location>
</feature>
<accession>A0A0F4G989</accession>
<dbReference type="Proteomes" id="UP000033647">
    <property type="component" value="Unassembled WGS sequence"/>
</dbReference>
<feature type="compositionally biased region" description="Polar residues" evidence="1">
    <location>
        <begin position="8"/>
        <end position="21"/>
    </location>
</feature>
<gene>
    <name evidence="3" type="ORF">TI39_contig4231g00016</name>
</gene>
<comment type="caution">
    <text evidence="3">The sequence shown here is derived from an EMBL/GenBank/DDBJ whole genome shotgun (WGS) entry which is preliminary data.</text>
</comment>
<reference evidence="3 4" key="1">
    <citation type="submission" date="2015-03" db="EMBL/GenBank/DDBJ databases">
        <title>RNA-seq based gene annotation and comparative genomics of four Zymoseptoria species reveal species-specific pathogenicity related genes and transposable element activity.</title>
        <authorList>
            <person name="Grandaubert J."/>
            <person name="Bhattacharyya A."/>
            <person name="Stukenbrock E.H."/>
        </authorList>
    </citation>
    <scope>NUCLEOTIDE SEQUENCE [LARGE SCALE GENOMIC DNA]</scope>
    <source>
        <strain evidence="3 4">Zb18110</strain>
    </source>
</reference>